<dbReference type="Proteomes" id="UP001596456">
    <property type="component" value="Unassembled WGS sequence"/>
</dbReference>
<dbReference type="CDD" id="cd00165">
    <property type="entry name" value="S4"/>
    <property type="match status" value="1"/>
</dbReference>
<comment type="caution">
    <text evidence="4">The sequence shown here is derived from an EMBL/GenBank/DDBJ whole genome shotgun (WGS) entry which is preliminary data.</text>
</comment>
<evidence type="ECO:0000256" key="1">
    <source>
        <dbReference type="PROSITE-ProRule" id="PRU00182"/>
    </source>
</evidence>
<dbReference type="SMART" id="SM00363">
    <property type="entry name" value="S4"/>
    <property type="match status" value="1"/>
</dbReference>
<organism evidence="4 5">
    <name type="scientific">Rhodocista pekingensis</name>
    <dbReference type="NCBI Taxonomy" id="201185"/>
    <lineage>
        <taxon>Bacteria</taxon>
        <taxon>Pseudomonadati</taxon>
        <taxon>Pseudomonadota</taxon>
        <taxon>Alphaproteobacteria</taxon>
        <taxon>Rhodospirillales</taxon>
        <taxon>Azospirillaceae</taxon>
        <taxon>Rhodocista</taxon>
    </lineage>
</organism>
<keyword evidence="5" id="KW-1185">Reference proteome</keyword>
<keyword evidence="1" id="KW-0694">RNA-binding</keyword>
<proteinExistence type="predicted"/>
<accession>A0ABW2KWU8</accession>
<sequence>MIAEADLSPPDPADAADLALGRLRLDKWLWYARFVKTRGLAAKLCASGAIRIGGGHVTKAHHKVKPGDVLTFPLGPHIRVIRVRALAARRGPAPEARTLYEDLSPPTPETRLPRD</sequence>
<dbReference type="PROSITE" id="PS50889">
    <property type="entry name" value="S4"/>
    <property type="match status" value="1"/>
</dbReference>
<name>A0ABW2KWU8_9PROT</name>
<feature type="region of interest" description="Disordered" evidence="2">
    <location>
        <begin position="95"/>
        <end position="115"/>
    </location>
</feature>
<dbReference type="Pfam" id="PF01479">
    <property type="entry name" value="S4"/>
    <property type="match status" value="1"/>
</dbReference>
<protein>
    <submittedName>
        <fullName evidence="4">RNA-binding S4 domain-containing protein</fullName>
    </submittedName>
</protein>
<gene>
    <name evidence="4" type="ORF">ACFQPS_11890</name>
</gene>
<dbReference type="InterPro" id="IPR036986">
    <property type="entry name" value="S4_RNA-bd_sf"/>
</dbReference>
<reference evidence="5" key="1">
    <citation type="journal article" date="2019" name="Int. J. Syst. Evol. Microbiol.">
        <title>The Global Catalogue of Microorganisms (GCM) 10K type strain sequencing project: providing services to taxonomists for standard genome sequencing and annotation.</title>
        <authorList>
            <consortium name="The Broad Institute Genomics Platform"/>
            <consortium name="The Broad Institute Genome Sequencing Center for Infectious Disease"/>
            <person name="Wu L."/>
            <person name="Ma J."/>
        </authorList>
    </citation>
    <scope>NUCLEOTIDE SEQUENCE [LARGE SCALE GENOMIC DNA]</scope>
    <source>
        <strain evidence="5">CGMCC 1.16275</strain>
    </source>
</reference>
<dbReference type="SUPFAM" id="SSF55174">
    <property type="entry name" value="Alpha-L RNA-binding motif"/>
    <property type="match status" value="1"/>
</dbReference>
<evidence type="ECO:0000313" key="4">
    <source>
        <dbReference type="EMBL" id="MFC7333865.1"/>
    </source>
</evidence>
<dbReference type="InterPro" id="IPR002942">
    <property type="entry name" value="S4_RNA-bd"/>
</dbReference>
<feature type="domain" description="RNA-binding S4" evidence="3">
    <location>
        <begin position="23"/>
        <end position="90"/>
    </location>
</feature>
<evidence type="ECO:0000256" key="2">
    <source>
        <dbReference type="SAM" id="MobiDB-lite"/>
    </source>
</evidence>
<evidence type="ECO:0000313" key="5">
    <source>
        <dbReference type="Proteomes" id="UP001596456"/>
    </source>
</evidence>
<dbReference type="EMBL" id="JBHTCM010000010">
    <property type="protein sequence ID" value="MFC7333865.1"/>
    <property type="molecule type" value="Genomic_DNA"/>
</dbReference>
<dbReference type="Gene3D" id="3.10.290.10">
    <property type="entry name" value="RNA-binding S4 domain"/>
    <property type="match status" value="1"/>
</dbReference>
<evidence type="ECO:0000259" key="3">
    <source>
        <dbReference type="SMART" id="SM00363"/>
    </source>
</evidence>
<dbReference type="RefSeq" id="WP_377359221.1">
    <property type="nucleotide sequence ID" value="NZ_JBHTCM010000010.1"/>
</dbReference>